<evidence type="ECO:0000256" key="1">
    <source>
        <dbReference type="SAM" id="MobiDB-lite"/>
    </source>
</evidence>
<feature type="compositionally biased region" description="Basic and acidic residues" evidence="1">
    <location>
        <begin position="134"/>
        <end position="145"/>
    </location>
</feature>
<dbReference type="AlphaFoldDB" id="A0AA40B867"/>
<feature type="compositionally biased region" description="Gly residues" evidence="1">
    <location>
        <begin position="146"/>
        <end position="155"/>
    </location>
</feature>
<accession>A0AA40B867</accession>
<reference evidence="2" key="1">
    <citation type="submission" date="2023-06" db="EMBL/GenBank/DDBJ databases">
        <title>Genome-scale phylogeny and comparative genomics of the fungal order Sordariales.</title>
        <authorList>
            <consortium name="Lawrence Berkeley National Laboratory"/>
            <person name="Hensen N."/>
            <person name="Bonometti L."/>
            <person name="Westerberg I."/>
            <person name="Brannstrom I.O."/>
            <person name="Guillou S."/>
            <person name="Cros-Aarteil S."/>
            <person name="Calhoun S."/>
            <person name="Haridas S."/>
            <person name="Kuo A."/>
            <person name="Mondo S."/>
            <person name="Pangilinan J."/>
            <person name="Riley R."/>
            <person name="Labutti K."/>
            <person name="Andreopoulos B."/>
            <person name="Lipzen A."/>
            <person name="Chen C."/>
            <person name="Yanf M."/>
            <person name="Daum C."/>
            <person name="Ng V."/>
            <person name="Clum A."/>
            <person name="Steindorff A."/>
            <person name="Ohm R."/>
            <person name="Martin F."/>
            <person name="Silar P."/>
            <person name="Natvig D."/>
            <person name="Lalanne C."/>
            <person name="Gautier V."/>
            <person name="Ament-Velasquez S.L."/>
            <person name="Kruys A."/>
            <person name="Hutchinson M.I."/>
            <person name="Powell A.J."/>
            <person name="Barry K."/>
            <person name="Miller A.N."/>
            <person name="Grigoriev I.V."/>
            <person name="Debuchy R."/>
            <person name="Gladieux P."/>
            <person name="Thoren M.H."/>
            <person name="Johannesson H."/>
        </authorList>
    </citation>
    <scope>NUCLEOTIDE SEQUENCE</scope>
    <source>
        <strain evidence="2">SMH4607-1</strain>
    </source>
</reference>
<dbReference type="Proteomes" id="UP001172102">
    <property type="component" value="Unassembled WGS sequence"/>
</dbReference>
<evidence type="ECO:0000313" key="2">
    <source>
        <dbReference type="EMBL" id="KAK0729444.1"/>
    </source>
</evidence>
<dbReference type="EMBL" id="JAUKUA010000001">
    <property type="protein sequence ID" value="KAK0729444.1"/>
    <property type="molecule type" value="Genomic_DNA"/>
</dbReference>
<keyword evidence="3" id="KW-1185">Reference proteome</keyword>
<gene>
    <name evidence="2" type="ORF">B0H67DRAFT_85</name>
</gene>
<protein>
    <submittedName>
        <fullName evidence="2">Uncharacterized protein</fullName>
    </submittedName>
</protein>
<comment type="caution">
    <text evidence="2">The sequence shown here is derived from an EMBL/GenBank/DDBJ whole genome shotgun (WGS) entry which is preliminary data.</text>
</comment>
<name>A0AA40B867_9PEZI</name>
<proteinExistence type="predicted"/>
<feature type="region of interest" description="Disordered" evidence="1">
    <location>
        <begin position="125"/>
        <end position="166"/>
    </location>
</feature>
<sequence length="166" mass="18488">MTPTGRGTSRIPRPAPQPHRTTKPKPRRSRGPTRAQKAYYATLQTSAPKRCEMCDTSLPTWPSREAHIAATQHCACTDCGRYAPLGSIWAHHDNFHRDMNINEHTSAWADRAPLREAQPWVRRAYDSNTPGYDPEMRKWPRKGEDAGGQEGGGGSSSSWGLRGCCC</sequence>
<evidence type="ECO:0000313" key="3">
    <source>
        <dbReference type="Proteomes" id="UP001172102"/>
    </source>
</evidence>
<feature type="compositionally biased region" description="Basic residues" evidence="1">
    <location>
        <begin position="20"/>
        <end position="31"/>
    </location>
</feature>
<organism evidence="2 3">
    <name type="scientific">Lasiosphaeris hirsuta</name>
    <dbReference type="NCBI Taxonomy" id="260670"/>
    <lineage>
        <taxon>Eukaryota</taxon>
        <taxon>Fungi</taxon>
        <taxon>Dikarya</taxon>
        <taxon>Ascomycota</taxon>
        <taxon>Pezizomycotina</taxon>
        <taxon>Sordariomycetes</taxon>
        <taxon>Sordariomycetidae</taxon>
        <taxon>Sordariales</taxon>
        <taxon>Lasiosphaeriaceae</taxon>
        <taxon>Lasiosphaeris</taxon>
    </lineage>
</organism>
<feature type="compositionally biased region" description="Low complexity" evidence="1">
    <location>
        <begin position="156"/>
        <end position="166"/>
    </location>
</feature>
<feature type="region of interest" description="Disordered" evidence="1">
    <location>
        <begin position="1"/>
        <end position="36"/>
    </location>
</feature>